<dbReference type="InterPro" id="IPR002125">
    <property type="entry name" value="CMP_dCMP_dom"/>
</dbReference>
<dbReference type="SUPFAM" id="SSF53927">
    <property type="entry name" value="Cytidine deaminase-like"/>
    <property type="match status" value="1"/>
</dbReference>
<feature type="region of interest" description="Disordered" evidence="1">
    <location>
        <begin position="131"/>
        <end position="154"/>
    </location>
</feature>
<dbReference type="Pfam" id="PF00383">
    <property type="entry name" value="dCMP_cyt_deam_1"/>
    <property type="match status" value="1"/>
</dbReference>
<protein>
    <submittedName>
        <fullName evidence="3">dCMP deaminase</fullName>
    </submittedName>
</protein>
<dbReference type="InterPro" id="IPR016193">
    <property type="entry name" value="Cytidine_deaminase-like"/>
</dbReference>
<reference evidence="4" key="1">
    <citation type="submission" date="2023-07" db="EMBL/GenBank/DDBJ databases">
        <title>Novel species in the genus Lipingzhangella isolated from Sambhar Salt Lake.</title>
        <authorList>
            <person name="Jiya N."/>
            <person name="Kajale S."/>
            <person name="Sharma A."/>
        </authorList>
    </citation>
    <scope>NUCLEOTIDE SEQUENCE [LARGE SCALE GENOMIC DNA]</scope>
    <source>
        <strain evidence="4">LS1_29</strain>
    </source>
</reference>
<evidence type="ECO:0000313" key="4">
    <source>
        <dbReference type="Proteomes" id="UP001250214"/>
    </source>
</evidence>
<evidence type="ECO:0000259" key="2">
    <source>
        <dbReference type="PROSITE" id="PS51747"/>
    </source>
</evidence>
<organism evidence="3 4">
    <name type="scientific">Lipingzhangella rawalii</name>
    <dbReference type="NCBI Taxonomy" id="2055835"/>
    <lineage>
        <taxon>Bacteria</taxon>
        <taxon>Bacillati</taxon>
        <taxon>Actinomycetota</taxon>
        <taxon>Actinomycetes</taxon>
        <taxon>Streptosporangiales</taxon>
        <taxon>Nocardiopsidaceae</taxon>
        <taxon>Lipingzhangella</taxon>
    </lineage>
</organism>
<gene>
    <name evidence="3" type="ORF">RIF23_13195</name>
</gene>
<proteinExistence type="predicted"/>
<keyword evidence="4" id="KW-1185">Reference proteome</keyword>
<evidence type="ECO:0000313" key="3">
    <source>
        <dbReference type="EMBL" id="MDS1271252.1"/>
    </source>
</evidence>
<accession>A0ABU2H7G7</accession>
<dbReference type="Proteomes" id="UP001250214">
    <property type="component" value="Unassembled WGS sequence"/>
</dbReference>
<dbReference type="Gene3D" id="3.40.140.10">
    <property type="entry name" value="Cytidine Deaminase, domain 2"/>
    <property type="match status" value="1"/>
</dbReference>
<dbReference type="EMBL" id="JAVLVT010000005">
    <property type="protein sequence ID" value="MDS1271252.1"/>
    <property type="molecule type" value="Genomic_DNA"/>
</dbReference>
<sequence length="154" mass="16471">MACRLAFASPPSPTAFRVGCVIIDADGRLLSQGYSRQHDPHDHAEEAALAAITPNDARLRSATLISSLEPCVARASRPRGCALLIADTPIPRIVYAWREPTLFTAGGGAEFLERQGRTVVEVSRLAAEARTPNDGLLRAPRPDHVSQPLPVADG</sequence>
<evidence type="ECO:0000256" key="1">
    <source>
        <dbReference type="SAM" id="MobiDB-lite"/>
    </source>
</evidence>
<name>A0ABU2H7G7_9ACTN</name>
<dbReference type="RefSeq" id="WP_310912953.1">
    <property type="nucleotide sequence ID" value="NZ_JAVLVT010000005.1"/>
</dbReference>
<dbReference type="PROSITE" id="PS51747">
    <property type="entry name" value="CYT_DCMP_DEAMINASES_2"/>
    <property type="match status" value="1"/>
</dbReference>
<comment type="caution">
    <text evidence="3">The sequence shown here is derived from an EMBL/GenBank/DDBJ whole genome shotgun (WGS) entry which is preliminary data.</text>
</comment>
<feature type="domain" description="CMP/dCMP-type deaminase" evidence="2">
    <location>
        <begin position="1"/>
        <end position="110"/>
    </location>
</feature>